<keyword evidence="1" id="KW-0472">Membrane</keyword>
<keyword evidence="1" id="KW-1133">Transmembrane helix</keyword>
<dbReference type="RefSeq" id="WP_154737792.1">
    <property type="nucleotide sequence ID" value="NZ_WMBQ01000001.1"/>
</dbReference>
<dbReference type="PANTHER" id="PTHR31876">
    <property type="entry name" value="COV-LIKE PROTEIN 1"/>
    <property type="match status" value="1"/>
</dbReference>
<feature type="transmembrane region" description="Helical" evidence="1">
    <location>
        <begin position="86"/>
        <end position="115"/>
    </location>
</feature>
<gene>
    <name evidence="2" type="ORF">GIW81_02670</name>
</gene>
<dbReference type="EMBL" id="WMBQ01000001">
    <property type="protein sequence ID" value="MTD93235.1"/>
    <property type="molecule type" value="Genomic_DNA"/>
</dbReference>
<feature type="transmembrane region" description="Helical" evidence="1">
    <location>
        <begin position="44"/>
        <end position="66"/>
    </location>
</feature>
<evidence type="ECO:0000256" key="1">
    <source>
        <dbReference type="SAM" id="Phobius"/>
    </source>
</evidence>
<evidence type="ECO:0000313" key="3">
    <source>
        <dbReference type="Proteomes" id="UP000440694"/>
    </source>
</evidence>
<organism evidence="2 3">
    <name type="scientific">Hyphomicrobium album</name>
    <dbReference type="NCBI Taxonomy" id="2665159"/>
    <lineage>
        <taxon>Bacteria</taxon>
        <taxon>Pseudomonadati</taxon>
        <taxon>Pseudomonadota</taxon>
        <taxon>Alphaproteobacteria</taxon>
        <taxon>Hyphomicrobiales</taxon>
        <taxon>Hyphomicrobiaceae</taxon>
        <taxon>Hyphomicrobium</taxon>
    </lineage>
</organism>
<dbReference type="InterPro" id="IPR007462">
    <property type="entry name" value="COV1-like"/>
</dbReference>
<reference evidence="2 3" key="1">
    <citation type="submission" date="2019-11" db="EMBL/GenBank/DDBJ databases">
        <title>Identification of a novel strain.</title>
        <authorList>
            <person name="Xu Q."/>
            <person name="Wang G."/>
        </authorList>
    </citation>
    <scope>NUCLEOTIDE SEQUENCE [LARGE SCALE GENOMIC DNA]</scope>
    <source>
        <strain evidence="3">xq</strain>
    </source>
</reference>
<keyword evidence="1" id="KW-0812">Transmembrane</keyword>
<protein>
    <submittedName>
        <fullName evidence="2">DUF502 domain-containing protein</fullName>
    </submittedName>
</protein>
<comment type="caution">
    <text evidence="2">The sequence shown here is derived from an EMBL/GenBank/DDBJ whole genome shotgun (WGS) entry which is preliminary data.</text>
</comment>
<dbReference type="Pfam" id="PF04367">
    <property type="entry name" value="DUF502"/>
    <property type="match status" value="1"/>
</dbReference>
<keyword evidence="3" id="KW-1185">Reference proteome</keyword>
<dbReference type="AlphaFoldDB" id="A0A6I3KCP8"/>
<sequence length="265" mass="28602">MSPADPRSKGPQEASAELRAGLRRLVREDPSTAGWHIGARLRNYFLTGLVIVGPVTITLYFAWWFINVTDAWIKPFVPAAYLPDTYLPFPIPGFGLVVGIIALTLIGALAANLLGRTLISFGEQMLGGMPIVRNVYSALKQIFESVVSATGPNQAFQKVGLIEFPSKGLWSIVFVTGETTGEVGAMMPGGEEDLLTVFMPTGIVPPTGFVCFLPRRNVVFLDMNIEDAAKVIISAGMVTPESQAKLRDLAEQARRKPKITTGPAA</sequence>
<dbReference type="Proteomes" id="UP000440694">
    <property type="component" value="Unassembled WGS sequence"/>
</dbReference>
<dbReference type="PANTHER" id="PTHR31876:SF26">
    <property type="entry name" value="PROTEIN LIKE COV 2"/>
    <property type="match status" value="1"/>
</dbReference>
<proteinExistence type="predicted"/>
<evidence type="ECO:0000313" key="2">
    <source>
        <dbReference type="EMBL" id="MTD93235.1"/>
    </source>
</evidence>
<name>A0A6I3KCP8_9HYPH</name>
<accession>A0A6I3KCP8</accession>